<proteinExistence type="predicted"/>
<dbReference type="AlphaFoldDB" id="A0A8D8DSU4"/>
<protein>
    <submittedName>
        <fullName evidence="1">(northern house mosquito) hypothetical protein</fullName>
    </submittedName>
</protein>
<dbReference type="EMBL" id="HBUE01280193">
    <property type="protein sequence ID" value="CAG6568541.1"/>
    <property type="molecule type" value="Transcribed_RNA"/>
</dbReference>
<reference evidence="1" key="1">
    <citation type="submission" date="2021-05" db="EMBL/GenBank/DDBJ databases">
        <authorList>
            <person name="Alioto T."/>
            <person name="Alioto T."/>
            <person name="Gomez Garrido J."/>
        </authorList>
    </citation>
    <scope>NUCLEOTIDE SEQUENCE</scope>
</reference>
<name>A0A8D8DSU4_CULPI</name>
<dbReference type="EMBL" id="HBUE01174678">
    <property type="protein sequence ID" value="CAG6517023.1"/>
    <property type="molecule type" value="Transcribed_RNA"/>
</dbReference>
<evidence type="ECO:0000313" key="1">
    <source>
        <dbReference type="EMBL" id="CAG6517023.1"/>
    </source>
</evidence>
<sequence>MLVFRQVHVSLGDCGGLSTYRSAHCMVAGELPVFHPVNRREELRQQSRLASQRKWLLRRLFVRLQLCVLRDDHSVQLGESFLVGVLVLEPAKQRHQLLVV</sequence>
<organism evidence="1">
    <name type="scientific">Culex pipiens</name>
    <name type="common">House mosquito</name>
    <dbReference type="NCBI Taxonomy" id="7175"/>
    <lineage>
        <taxon>Eukaryota</taxon>
        <taxon>Metazoa</taxon>
        <taxon>Ecdysozoa</taxon>
        <taxon>Arthropoda</taxon>
        <taxon>Hexapoda</taxon>
        <taxon>Insecta</taxon>
        <taxon>Pterygota</taxon>
        <taxon>Neoptera</taxon>
        <taxon>Endopterygota</taxon>
        <taxon>Diptera</taxon>
        <taxon>Nematocera</taxon>
        <taxon>Culicoidea</taxon>
        <taxon>Culicidae</taxon>
        <taxon>Culicinae</taxon>
        <taxon>Culicini</taxon>
        <taxon>Culex</taxon>
        <taxon>Culex</taxon>
    </lineage>
</organism>
<accession>A0A8D8DSU4</accession>